<feature type="domain" description="Asparagine synthetase" evidence="1">
    <location>
        <begin position="222"/>
        <end position="356"/>
    </location>
</feature>
<name>A0ABV0B517_9SPHN</name>
<dbReference type="Pfam" id="PF00733">
    <property type="entry name" value="Asn_synthase"/>
    <property type="match status" value="1"/>
</dbReference>
<evidence type="ECO:0000313" key="2">
    <source>
        <dbReference type="EMBL" id="MEN3746669.1"/>
    </source>
</evidence>
<dbReference type="Proteomes" id="UP001427805">
    <property type="component" value="Unassembled WGS sequence"/>
</dbReference>
<dbReference type="EMBL" id="JBDIZK010000003">
    <property type="protein sequence ID" value="MEN3746669.1"/>
    <property type="molecule type" value="Genomic_DNA"/>
</dbReference>
<dbReference type="InterPro" id="IPR001962">
    <property type="entry name" value="Asn_synthase"/>
</dbReference>
<dbReference type="RefSeq" id="WP_346245675.1">
    <property type="nucleotide sequence ID" value="NZ_JBDIZK010000003.1"/>
</dbReference>
<dbReference type="InterPro" id="IPR014729">
    <property type="entry name" value="Rossmann-like_a/b/a_fold"/>
</dbReference>
<reference evidence="2 3" key="1">
    <citation type="submission" date="2024-05" db="EMBL/GenBank/DDBJ databases">
        <title>Sphingomonas sp. HF-S3 16S ribosomal RNA gene Genome sequencing and assembly.</title>
        <authorList>
            <person name="Lee H."/>
        </authorList>
    </citation>
    <scope>NUCLEOTIDE SEQUENCE [LARGE SCALE GENOMIC DNA]</scope>
    <source>
        <strain evidence="2 3">HF-S3</strain>
    </source>
</reference>
<proteinExistence type="predicted"/>
<gene>
    <name evidence="2" type="ORF">TPR58_05785</name>
</gene>
<comment type="caution">
    <text evidence="2">The sequence shown here is derived from an EMBL/GenBank/DDBJ whole genome shotgun (WGS) entry which is preliminary data.</text>
</comment>
<evidence type="ECO:0000259" key="1">
    <source>
        <dbReference type="Pfam" id="PF00733"/>
    </source>
</evidence>
<keyword evidence="3" id="KW-1185">Reference proteome</keyword>
<dbReference type="SUPFAM" id="SSF52402">
    <property type="entry name" value="Adenine nucleotide alpha hydrolases-like"/>
    <property type="match status" value="1"/>
</dbReference>
<evidence type="ECO:0000313" key="3">
    <source>
        <dbReference type="Proteomes" id="UP001427805"/>
    </source>
</evidence>
<protein>
    <submittedName>
        <fullName evidence="2">Asparagine synthase-related protein</fullName>
    </submittedName>
</protein>
<sequence>MLSFHVRADDAALNWRRTATGFARGSSRIDPYRHAALDEVIAVDGDRLLVCVREKNDGRTGPGSRPAAAAALSSIGAEGFDRLVGQCRDWPLQWHLLIVAGTSVRIEAGLWGTAPVFLVAGAADGAAAAQLDGDWDADRLMPGLKRASLDHGRAALWIAEYDLPYARQTLFAGLTLLTERGVAQWAPVPQGGHRLEIAYPEPWPRPVAGTLREGADPIAAWKRILRTSMRRWTRQAGDTLGVELSGGLDSALVAAMAARDADRPLPSYGLAVTGGADAVADQRARRVDLVASLGLSDIEIPMADFLPLGPGSKRVDGTASALPWDEGYYEAMDRLLECAYANGTRVMLTGFGGDELSMLRAVERQALGLEPMDDEPLSPPGGPAFLTAAASATLAEPGDLPPRAAMSGSSVAVAALSAARYLRHGIWPVHPLCTPELVHFCARLPAPLRAGRTTQRALLTRLGVSSVVTDPAYGDDLSPALVRSMRFAARPLLDRLFAAPLLAELGVVDGDCLRRDYAEWCGSEASEGSERFYATAILELCLARMV</sequence>
<organism evidence="2 3">
    <name type="scientific">Sphingomonas rustica</name>
    <dbReference type="NCBI Taxonomy" id="3103142"/>
    <lineage>
        <taxon>Bacteria</taxon>
        <taxon>Pseudomonadati</taxon>
        <taxon>Pseudomonadota</taxon>
        <taxon>Alphaproteobacteria</taxon>
        <taxon>Sphingomonadales</taxon>
        <taxon>Sphingomonadaceae</taxon>
        <taxon>Sphingomonas</taxon>
    </lineage>
</organism>
<dbReference type="Gene3D" id="3.40.50.620">
    <property type="entry name" value="HUPs"/>
    <property type="match status" value="1"/>
</dbReference>
<accession>A0ABV0B517</accession>